<evidence type="ECO:0000313" key="3">
    <source>
        <dbReference type="Proteomes" id="UP001353858"/>
    </source>
</evidence>
<keyword evidence="1" id="KW-1133">Transmembrane helix</keyword>
<dbReference type="Proteomes" id="UP001353858">
    <property type="component" value="Unassembled WGS sequence"/>
</dbReference>
<dbReference type="AlphaFoldDB" id="A0AAN7PC16"/>
<keyword evidence="1" id="KW-0472">Membrane</keyword>
<organism evidence="2 3">
    <name type="scientific">Aquatica leii</name>
    <dbReference type="NCBI Taxonomy" id="1421715"/>
    <lineage>
        <taxon>Eukaryota</taxon>
        <taxon>Metazoa</taxon>
        <taxon>Ecdysozoa</taxon>
        <taxon>Arthropoda</taxon>
        <taxon>Hexapoda</taxon>
        <taxon>Insecta</taxon>
        <taxon>Pterygota</taxon>
        <taxon>Neoptera</taxon>
        <taxon>Endopterygota</taxon>
        <taxon>Coleoptera</taxon>
        <taxon>Polyphaga</taxon>
        <taxon>Elateriformia</taxon>
        <taxon>Elateroidea</taxon>
        <taxon>Lampyridae</taxon>
        <taxon>Luciolinae</taxon>
        <taxon>Aquatica</taxon>
    </lineage>
</organism>
<reference evidence="3" key="1">
    <citation type="submission" date="2023-01" db="EMBL/GenBank/DDBJ databases">
        <title>Key to firefly adult light organ development and bioluminescence: homeobox transcription factors regulate luciferase expression and transportation to peroxisome.</title>
        <authorList>
            <person name="Fu X."/>
        </authorList>
    </citation>
    <scope>NUCLEOTIDE SEQUENCE [LARGE SCALE GENOMIC DNA]</scope>
</reference>
<comment type="caution">
    <text evidence="2">The sequence shown here is derived from an EMBL/GenBank/DDBJ whole genome shotgun (WGS) entry which is preliminary data.</text>
</comment>
<proteinExistence type="predicted"/>
<dbReference type="EMBL" id="JARPUR010000002">
    <property type="protein sequence ID" value="KAK4881664.1"/>
    <property type="molecule type" value="Genomic_DNA"/>
</dbReference>
<evidence type="ECO:0000256" key="1">
    <source>
        <dbReference type="SAM" id="Phobius"/>
    </source>
</evidence>
<name>A0AAN7PC16_9COLE</name>
<gene>
    <name evidence="2" type="ORF">RN001_004983</name>
</gene>
<evidence type="ECO:0000313" key="2">
    <source>
        <dbReference type="EMBL" id="KAK4881664.1"/>
    </source>
</evidence>
<sequence length="190" mass="22233">MYIPVYTYNQILKFWLNKYLGIKKICDVTAKMLRDRYFLRKLEMDLVTVSGLRIKSRSPIYWIFGFIFLLEVVLGQYVHHPLGAVSFSQNTFYEPHGYNYVAPSGQKVNVYFGSRLHRVPLAHNYNQPLFHNGWLLQRSNAPSAKSLFKPANVGDASATNKQIEAYNDYVKELWKEEQEDDDSITNTFEY</sequence>
<keyword evidence="1" id="KW-0812">Transmembrane</keyword>
<feature type="transmembrane region" description="Helical" evidence="1">
    <location>
        <begin position="60"/>
        <end position="78"/>
    </location>
</feature>
<keyword evidence="3" id="KW-1185">Reference proteome</keyword>
<accession>A0AAN7PC16</accession>
<protein>
    <submittedName>
        <fullName evidence="2">Uncharacterized protein</fullName>
    </submittedName>
</protein>